<evidence type="ECO:0000256" key="4">
    <source>
        <dbReference type="ARBA" id="ARBA00022519"/>
    </source>
</evidence>
<evidence type="ECO:0000256" key="2">
    <source>
        <dbReference type="ARBA" id="ARBA00022448"/>
    </source>
</evidence>
<comment type="caution">
    <text evidence="11">The sequence shown here is derived from an EMBL/GenBank/DDBJ whole genome shotgun (WGS) entry which is preliminary data.</text>
</comment>
<evidence type="ECO:0000256" key="5">
    <source>
        <dbReference type="ARBA" id="ARBA00022692"/>
    </source>
</evidence>
<keyword evidence="8" id="KW-0472">Membrane</keyword>
<keyword evidence="7" id="KW-1133">Transmembrane helix</keyword>
<accession>A0A2G1UQS9</accession>
<feature type="domain" description="Type II secretion system protein GspC N-terminal" evidence="10">
    <location>
        <begin position="12"/>
        <end position="151"/>
    </location>
</feature>
<dbReference type="Proteomes" id="UP000231409">
    <property type="component" value="Unassembled WGS sequence"/>
</dbReference>
<evidence type="ECO:0000256" key="1">
    <source>
        <dbReference type="ARBA" id="ARBA00004533"/>
    </source>
</evidence>
<organism evidence="11 12">
    <name type="scientific">Marinobacter profundi</name>
    <dbReference type="NCBI Taxonomy" id="2666256"/>
    <lineage>
        <taxon>Bacteria</taxon>
        <taxon>Pseudomonadati</taxon>
        <taxon>Pseudomonadota</taxon>
        <taxon>Gammaproteobacteria</taxon>
        <taxon>Pseudomonadales</taxon>
        <taxon>Marinobacteraceae</taxon>
        <taxon>Marinobacter</taxon>
    </lineage>
</organism>
<keyword evidence="5" id="KW-0812">Transmembrane</keyword>
<evidence type="ECO:0000313" key="12">
    <source>
        <dbReference type="Proteomes" id="UP000231409"/>
    </source>
</evidence>
<evidence type="ECO:0000259" key="10">
    <source>
        <dbReference type="Pfam" id="PF11356"/>
    </source>
</evidence>
<protein>
    <submittedName>
        <fullName evidence="11">General secretion pathway protein GspC</fullName>
    </submittedName>
</protein>
<evidence type="ECO:0000256" key="6">
    <source>
        <dbReference type="ARBA" id="ARBA00022927"/>
    </source>
</evidence>
<evidence type="ECO:0000256" key="7">
    <source>
        <dbReference type="ARBA" id="ARBA00022989"/>
    </source>
</evidence>
<reference evidence="11 12" key="1">
    <citation type="submission" date="2017-09" db="EMBL/GenBank/DDBJ databases">
        <title>The draft genome sequences of Marinobacter sp. PWS21.</title>
        <authorList>
            <person name="Cao J."/>
        </authorList>
    </citation>
    <scope>NUCLEOTIDE SEQUENCE [LARGE SCALE GENOMIC DNA]</scope>
    <source>
        <strain evidence="11 12">PWS21</strain>
    </source>
</reference>
<keyword evidence="3" id="KW-1003">Cell membrane</keyword>
<keyword evidence="4" id="KW-0997">Cell inner membrane</keyword>
<dbReference type="RefSeq" id="WP_099613115.1">
    <property type="nucleotide sequence ID" value="NZ_KZ319367.1"/>
</dbReference>
<dbReference type="GO" id="GO:0005886">
    <property type="term" value="C:plasma membrane"/>
    <property type="evidence" value="ECO:0007669"/>
    <property type="project" value="UniProtKB-SubCell"/>
</dbReference>
<evidence type="ECO:0000256" key="3">
    <source>
        <dbReference type="ARBA" id="ARBA00022475"/>
    </source>
</evidence>
<sequence>MSVISPRLPALLSLLAILAMVATLSWQGYSFWQMEQKTRTDAGATSQVTTPESREPEVDLSSIDLFGTADQSAAAQAVDTENLPETNLRLFLRGVLAADGDFPGSALVEDDKGKTEAYLVGDELPGNAKLRSVHPRRVIIERAGKLENLYFPETEDRSGMDVADSNDSPGYDTATPSVTPAASGGGVTIPATPAADEQRREEIRRRLEQLRERLRNNSN</sequence>
<dbReference type="Gene3D" id="2.30.30.830">
    <property type="match status" value="1"/>
</dbReference>
<evidence type="ECO:0000256" key="8">
    <source>
        <dbReference type="ARBA" id="ARBA00023136"/>
    </source>
</evidence>
<dbReference type="EMBL" id="NTFH01000003">
    <property type="protein sequence ID" value="PHQ16864.1"/>
    <property type="molecule type" value="Genomic_DNA"/>
</dbReference>
<dbReference type="AlphaFoldDB" id="A0A2G1UQS9"/>
<dbReference type="GO" id="GO:0015031">
    <property type="term" value="P:protein transport"/>
    <property type="evidence" value="ECO:0007669"/>
    <property type="project" value="UniProtKB-KW"/>
</dbReference>
<gene>
    <name evidence="11" type="ORF">CLH61_02540</name>
</gene>
<keyword evidence="2" id="KW-0813">Transport</keyword>
<comment type="subcellular location">
    <subcellularLocation>
        <location evidence="1">Cell inner membrane</location>
    </subcellularLocation>
</comment>
<name>A0A2G1UQS9_9GAMM</name>
<dbReference type="Pfam" id="PF11356">
    <property type="entry name" value="T2SSC"/>
    <property type="match status" value="1"/>
</dbReference>
<dbReference type="InterPro" id="IPR024961">
    <property type="entry name" value="T2SS_GspC_N"/>
</dbReference>
<evidence type="ECO:0000256" key="9">
    <source>
        <dbReference type="SAM" id="MobiDB-lite"/>
    </source>
</evidence>
<evidence type="ECO:0000313" key="11">
    <source>
        <dbReference type="EMBL" id="PHQ16864.1"/>
    </source>
</evidence>
<proteinExistence type="predicted"/>
<keyword evidence="6" id="KW-0653">Protein transport</keyword>
<keyword evidence="12" id="KW-1185">Reference proteome</keyword>
<feature type="region of interest" description="Disordered" evidence="9">
    <location>
        <begin position="156"/>
        <end position="200"/>
    </location>
</feature>